<evidence type="ECO:0000256" key="5">
    <source>
        <dbReference type="ARBA" id="ARBA00022659"/>
    </source>
</evidence>
<feature type="disulfide bond" evidence="13">
    <location>
        <begin position="112"/>
        <end position="139"/>
    </location>
</feature>
<evidence type="ECO:0000256" key="11">
    <source>
        <dbReference type="ARBA" id="ARBA00029855"/>
    </source>
</evidence>
<feature type="chain" id="PRO_5035747726" description="Beta-2-glycoprotein 1" evidence="14">
    <location>
        <begin position="22"/>
        <end position="353"/>
    </location>
</feature>
<dbReference type="InterPro" id="IPR000436">
    <property type="entry name" value="Sushi_SCR_CCP_dom"/>
</dbReference>
<evidence type="ECO:0000256" key="9">
    <source>
        <dbReference type="ARBA" id="ARBA00023157"/>
    </source>
</evidence>
<keyword evidence="9 13" id="KW-1015">Disulfide bond</keyword>
<dbReference type="EMBL" id="JAERUA010000008">
    <property type="protein sequence ID" value="KAI1896752.1"/>
    <property type="molecule type" value="Genomic_DNA"/>
</dbReference>
<dbReference type="PROSITE" id="PS50923">
    <property type="entry name" value="SUSHI"/>
    <property type="match status" value="4"/>
</dbReference>
<dbReference type="PANTHER" id="PTHR45656">
    <property type="entry name" value="PROTEIN CBR-CLEC-78"/>
    <property type="match status" value="1"/>
</dbReference>
<dbReference type="AlphaFoldDB" id="A0A8T3DJV1"/>
<dbReference type="SMART" id="SM00032">
    <property type="entry name" value="CCP"/>
    <property type="match status" value="4"/>
</dbReference>
<keyword evidence="10" id="KW-0325">Glycoprotein</keyword>
<dbReference type="InterPro" id="IPR015104">
    <property type="entry name" value="Sushi_2"/>
</dbReference>
<dbReference type="Gene3D" id="2.10.70.10">
    <property type="entry name" value="Complement Module, domain 1"/>
    <property type="match status" value="5"/>
</dbReference>
<dbReference type="InterPro" id="IPR035976">
    <property type="entry name" value="Sushi/SCR/CCP_sf"/>
</dbReference>
<feature type="signal peptide" evidence="14">
    <location>
        <begin position="1"/>
        <end position="21"/>
    </location>
</feature>
<dbReference type="Pfam" id="PF09014">
    <property type="entry name" value="Sushi_2"/>
    <property type="match status" value="1"/>
</dbReference>
<dbReference type="GO" id="GO:0005576">
    <property type="term" value="C:extracellular region"/>
    <property type="evidence" value="ECO:0007669"/>
    <property type="project" value="UniProtKB-SubCell"/>
</dbReference>
<feature type="domain" description="Sushi" evidence="15">
    <location>
        <begin position="205"/>
        <end position="264"/>
    </location>
</feature>
<evidence type="ECO:0000313" key="17">
    <source>
        <dbReference type="Proteomes" id="UP000829720"/>
    </source>
</evidence>
<comment type="subcellular location">
    <subcellularLocation>
        <location evidence="2">Secreted</location>
    </subcellularLocation>
</comment>
<keyword evidence="5 13" id="KW-0768">Sushi</keyword>
<name>A0A8T3DJV1_9TELE</name>
<keyword evidence="7 14" id="KW-0732">Signal</keyword>
<organism evidence="16 17">
    <name type="scientific">Albula goreensis</name>
    <dbReference type="NCBI Taxonomy" id="1534307"/>
    <lineage>
        <taxon>Eukaryota</taxon>
        <taxon>Metazoa</taxon>
        <taxon>Chordata</taxon>
        <taxon>Craniata</taxon>
        <taxon>Vertebrata</taxon>
        <taxon>Euteleostomi</taxon>
        <taxon>Actinopterygii</taxon>
        <taxon>Neopterygii</taxon>
        <taxon>Teleostei</taxon>
        <taxon>Albuliformes</taxon>
        <taxon>Albulidae</taxon>
        <taxon>Albula</taxon>
    </lineage>
</organism>
<evidence type="ECO:0000256" key="1">
    <source>
        <dbReference type="ARBA" id="ARBA00003651"/>
    </source>
</evidence>
<keyword evidence="6" id="KW-0358">Heparin-binding</keyword>
<feature type="domain" description="Sushi" evidence="15">
    <location>
        <begin position="23"/>
        <end position="83"/>
    </location>
</feature>
<accession>A0A8T3DJV1</accession>
<evidence type="ECO:0000256" key="4">
    <source>
        <dbReference type="ARBA" id="ARBA00022525"/>
    </source>
</evidence>
<evidence type="ECO:0000256" key="3">
    <source>
        <dbReference type="ARBA" id="ARBA00020104"/>
    </source>
</evidence>
<proteinExistence type="predicted"/>
<comment type="caution">
    <text evidence="16">The sequence shown here is derived from an EMBL/GenBank/DDBJ whole genome shotgun (WGS) entry which is preliminary data.</text>
</comment>
<evidence type="ECO:0000259" key="15">
    <source>
        <dbReference type="PROSITE" id="PS50923"/>
    </source>
</evidence>
<evidence type="ECO:0000256" key="12">
    <source>
        <dbReference type="ARBA" id="ARBA00033414"/>
    </source>
</evidence>
<dbReference type="GO" id="GO:0008201">
    <property type="term" value="F:heparin binding"/>
    <property type="evidence" value="ECO:0007669"/>
    <property type="project" value="UniProtKB-KW"/>
</dbReference>
<evidence type="ECO:0000256" key="14">
    <source>
        <dbReference type="SAM" id="SignalP"/>
    </source>
</evidence>
<evidence type="ECO:0000256" key="6">
    <source>
        <dbReference type="ARBA" id="ARBA00022674"/>
    </source>
</evidence>
<dbReference type="SUPFAM" id="SSF57535">
    <property type="entry name" value="Complement control module/SCR domain"/>
    <property type="match status" value="5"/>
</dbReference>
<keyword evidence="8" id="KW-0677">Repeat</keyword>
<protein>
    <recommendedName>
        <fullName evidence="3">Beta-2-glycoprotein 1</fullName>
    </recommendedName>
    <alternativeName>
        <fullName evidence="11">Apolipoprotein H</fullName>
    </alternativeName>
    <alternativeName>
        <fullName evidence="12">Beta-2-glycoprotein I</fullName>
    </alternativeName>
</protein>
<reference evidence="16" key="1">
    <citation type="submission" date="2021-01" db="EMBL/GenBank/DDBJ databases">
        <authorList>
            <person name="Zahm M."/>
            <person name="Roques C."/>
            <person name="Cabau C."/>
            <person name="Klopp C."/>
            <person name="Donnadieu C."/>
            <person name="Jouanno E."/>
            <person name="Lampietro C."/>
            <person name="Louis A."/>
            <person name="Herpin A."/>
            <person name="Echchiki A."/>
            <person name="Berthelot C."/>
            <person name="Parey E."/>
            <person name="Roest-Crollius H."/>
            <person name="Braasch I."/>
            <person name="Postlethwait J."/>
            <person name="Bobe J."/>
            <person name="Montfort J."/>
            <person name="Bouchez O."/>
            <person name="Begum T."/>
            <person name="Mejri S."/>
            <person name="Adams A."/>
            <person name="Chen W.-J."/>
            <person name="Guiguen Y."/>
        </authorList>
    </citation>
    <scope>NUCLEOTIDE SEQUENCE</scope>
    <source>
        <tissue evidence="16">Blood</tissue>
    </source>
</reference>
<evidence type="ECO:0000256" key="7">
    <source>
        <dbReference type="ARBA" id="ARBA00022729"/>
    </source>
</evidence>
<keyword evidence="4" id="KW-0964">Secreted</keyword>
<feature type="disulfide bond" evidence="13">
    <location>
        <begin position="207"/>
        <end position="250"/>
    </location>
</feature>
<feature type="domain" description="Sushi" evidence="15">
    <location>
        <begin position="142"/>
        <end position="204"/>
    </location>
</feature>
<dbReference type="PANTHER" id="PTHR45656:SF4">
    <property type="entry name" value="PROTEIN CBR-CLEC-78"/>
    <property type="match status" value="1"/>
</dbReference>
<comment type="function">
    <text evidence="1">Binds to various kinds of negatively charged substances such as heparin, phospholipids, and dextran sulfate. May prevent activation of the intrinsic blood coagulation cascade by binding to phospholipids on the surface of damaged cells.</text>
</comment>
<dbReference type="Pfam" id="PF00084">
    <property type="entry name" value="Sushi"/>
    <property type="match status" value="4"/>
</dbReference>
<sequence>MSECLLLLLLCQLSLYSLVTPVKVCGRPPVGPHVDDGDFQRVYEVGHEVFLSCKPGYSQTKGTRKITCGVSGTWSHSTFSCEPKRCSIPGPLLHGAIQAADNVYRSTINYTCNEGYILRGSSFSHCLSDGTWSHSLPSCDPVICSLPEIPKYGKFIASRKFKDNTTFFGDSVEYVCPPPLALFGDERGFCTSNGNWTRTPECRLVTCPPPTGIPNGFMSFAVKRDHGYKERVRYGCNANYVLDGPMEAECEKTGNWSTKPVCRAPCTVGIERGRIFYNGKKMWIKELKPKRILHADLLAVYCKNEEKNCGYPVATQCIDGKLQIPACFKEPGRLEYNLNPSSLPSEIEMCKSN</sequence>
<gene>
    <name evidence="16" type="ORF">AGOR_G00098050</name>
</gene>
<keyword evidence="17" id="KW-1185">Reference proteome</keyword>
<evidence type="ECO:0000256" key="8">
    <source>
        <dbReference type="ARBA" id="ARBA00022737"/>
    </source>
</evidence>
<dbReference type="OrthoDB" id="6103690at2759"/>
<evidence type="ECO:0000256" key="10">
    <source>
        <dbReference type="ARBA" id="ARBA00023180"/>
    </source>
</evidence>
<evidence type="ECO:0000256" key="2">
    <source>
        <dbReference type="ARBA" id="ARBA00004613"/>
    </source>
</evidence>
<evidence type="ECO:0000256" key="13">
    <source>
        <dbReference type="PROSITE-ProRule" id="PRU00302"/>
    </source>
</evidence>
<evidence type="ECO:0000313" key="16">
    <source>
        <dbReference type="EMBL" id="KAI1896752.1"/>
    </source>
</evidence>
<feature type="disulfide bond" evidence="13">
    <location>
        <begin position="25"/>
        <end position="68"/>
    </location>
</feature>
<dbReference type="InterPro" id="IPR051277">
    <property type="entry name" value="SEZ6_CSMD_C4BPB_Regulators"/>
</dbReference>
<feature type="domain" description="Sushi" evidence="15">
    <location>
        <begin position="84"/>
        <end position="141"/>
    </location>
</feature>
<dbReference type="CDD" id="cd00033">
    <property type="entry name" value="CCP"/>
    <property type="match status" value="4"/>
</dbReference>
<dbReference type="Proteomes" id="UP000829720">
    <property type="component" value="Unassembled WGS sequence"/>
</dbReference>
<comment type="caution">
    <text evidence="13">Lacks conserved residue(s) required for the propagation of feature annotation.</text>
</comment>